<proteinExistence type="inferred from homology"/>
<protein>
    <recommendedName>
        <fullName evidence="17">Synaptotagmin-3</fullName>
    </recommendedName>
</protein>
<keyword evidence="9" id="KW-0445">Lipid transport</keyword>
<evidence type="ECO:0000256" key="1">
    <source>
        <dbReference type="ARBA" id="ARBA00004167"/>
    </source>
</evidence>
<comment type="similarity">
    <text evidence="2">Belongs to the synaptotagmin family.</text>
</comment>
<dbReference type="GO" id="GO:0005783">
    <property type="term" value="C:endoplasmic reticulum"/>
    <property type="evidence" value="ECO:0007669"/>
    <property type="project" value="TreeGrafter"/>
</dbReference>
<evidence type="ECO:0000313" key="16">
    <source>
        <dbReference type="Proteomes" id="UP001457282"/>
    </source>
</evidence>
<dbReference type="InterPro" id="IPR045050">
    <property type="entry name" value="Synaptotagmin_plant"/>
</dbReference>
<evidence type="ECO:0000256" key="7">
    <source>
        <dbReference type="ARBA" id="ARBA00022837"/>
    </source>
</evidence>
<dbReference type="AlphaFoldDB" id="A0AAW1W850"/>
<dbReference type="CDD" id="cd21677">
    <property type="entry name" value="SMP_SYT"/>
    <property type="match status" value="1"/>
</dbReference>
<dbReference type="PROSITE" id="PS50004">
    <property type="entry name" value="C2"/>
    <property type="match status" value="2"/>
</dbReference>
<keyword evidence="5" id="KW-0479">Metal-binding</keyword>
<keyword evidence="7" id="KW-0106">Calcium</keyword>
<dbReference type="InterPro" id="IPR039010">
    <property type="entry name" value="Synaptotagmin_SMP"/>
</dbReference>
<dbReference type="Pfam" id="PF00168">
    <property type="entry name" value="C2"/>
    <property type="match status" value="2"/>
</dbReference>
<sequence length="583" mass="66859">MKYLYFIFEFIGFLIGFPVGLLLGFFIFIYSSEPEDVKDPDIKSLNDECDPSSLIDLFSEIPPWVKHPDLKDPKLVLCTIICILVQIDWLNKALHDMWPYLDKAICKIIRNTAEPLFAEYIGKYQIKSIGFQSLNLGSLPPTIYGIRVHETNENELVFEPAVRWAGNPHITVAVKILSARPIVQLLDLQVFATPRIILRPLVPTFPCFANIAVTLIDKPHVDFGFRLLGGDAMAIPGLYQYVQEYIRKQVASLYLWPQTLDIPILDGSLSGTIKKPVGILRVKVIRAKKLLKMDIIGTSDPYVKIKLTGERLPSKKTSIKMRNLNPEWNENFKLTVKDPESQFIQFHLFDWDQIGTHDLLGMQILPLKMLTPNDTKEFTLDLVKNTNPYDPQNKKKRGQLVVELTYNPFIEESGSAIYNSGPLDGDQVVAGQKFGIKSRIRSRKPSLSVDMSSQLDAAGLLLVTVQGAEELESKLYDNPNPYVRVRFAGEKRKTKMIKKSHRPYWNEEFQFVVEEATLKEKIRFEVKSKKRNLFAYHFRKKEFLGYVDINFSDVVYNGRIRGKYNLINSKNGVIHIELQWNTT</sequence>
<evidence type="ECO:0000256" key="11">
    <source>
        <dbReference type="ARBA" id="ARBA00023136"/>
    </source>
</evidence>
<dbReference type="InterPro" id="IPR000008">
    <property type="entry name" value="C2_dom"/>
</dbReference>
<dbReference type="GO" id="GO:0006869">
    <property type="term" value="P:lipid transport"/>
    <property type="evidence" value="ECO:0007669"/>
    <property type="project" value="UniProtKB-KW"/>
</dbReference>
<reference evidence="15 16" key="1">
    <citation type="journal article" date="2023" name="G3 (Bethesda)">
        <title>A chromosome-length genome assembly and annotation of blackberry (Rubus argutus, cv. 'Hillquist').</title>
        <authorList>
            <person name="Bruna T."/>
            <person name="Aryal R."/>
            <person name="Dudchenko O."/>
            <person name="Sargent D.J."/>
            <person name="Mead D."/>
            <person name="Buti M."/>
            <person name="Cavallini A."/>
            <person name="Hytonen T."/>
            <person name="Andres J."/>
            <person name="Pham M."/>
            <person name="Weisz D."/>
            <person name="Mascagni F."/>
            <person name="Usai G."/>
            <person name="Natali L."/>
            <person name="Bassil N."/>
            <person name="Fernandez G.E."/>
            <person name="Lomsadze A."/>
            <person name="Armour M."/>
            <person name="Olukolu B."/>
            <person name="Poorten T."/>
            <person name="Britton C."/>
            <person name="Davik J."/>
            <person name="Ashrafi H."/>
            <person name="Aiden E.L."/>
            <person name="Borodovsky M."/>
            <person name="Worthington M."/>
        </authorList>
    </citation>
    <scope>NUCLEOTIDE SEQUENCE [LARGE SCALE GENOMIC DNA]</scope>
    <source>
        <strain evidence="15">PI 553951</strain>
    </source>
</reference>
<evidence type="ECO:0000256" key="9">
    <source>
        <dbReference type="ARBA" id="ARBA00023055"/>
    </source>
</evidence>
<dbReference type="Pfam" id="PF17047">
    <property type="entry name" value="SMP_LBD"/>
    <property type="match status" value="1"/>
</dbReference>
<dbReference type="InterPro" id="IPR031468">
    <property type="entry name" value="SMP_LBD"/>
</dbReference>
<dbReference type="CDD" id="cd00030">
    <property type="entry name" value="C2"/>
    <property type="match status" value="2"/>
</dbReference>
<gene>
    <name evidence="15" type="ORF">M0R45_029456</name>
</gene>
<organism evidence="15 16">
    <name type="scientific">Rubus argutus</name>
    <name type="common">Southern blackberry</name>
    <dbReference type="NCBI Taxonomy" id="59490"/>
    <lineage>
        <taxon>Eukaryota</taxon>
        <taxon>Viridiplantae</taxon>
        <taxon>Streptophyta</taxon>
        <taxon>Embryophyta</taxon>
        <taxon>Tracheophyta</taxon>
        <taxon>Spermatophyta</taxon>
        <taxon>Magnoliopsida</taxon>
        <taxon>eudicotyledons</taxon>
        <taxon>Gunneridae</taxon>
        <taxon>Pentapetalae</taxon>
        <taxon>rosids</taxon>
        <taxon>fabids</taxon>
        <taxon>Rosales</taxon>
        <taxon>Rosaceae</taxon>
        <taxon>Rosoideae</taxon>
        <taxon>Rosoideae incertae sedis</taxon>
        <taxon>Rubus</taxon>
    </lineage>
</organism>
<evidence type="ECO:0000256" key="5">
    <source>
        <dbReference type="ARBA" id="ARBA00022723"/>
    </source>
</evidence>
<dbReference type="EMBL" id="JBEDUW010000006">
    <property type="protein sequence ID" value="KAK9920919.1"/>
    <property type="molecule type" value="Genomic_DNA"/>
</dbReference>
<dbReference type="Gene3D" id="2.60.40.150">
    <property type="entry name" value="C2 domain"/>
    <property type="match status" value="2"/>
</dbReference>
<dbReference type="GO" id="GO:0046872">
    <property type="term" value="F:metal ion binding"/>
    <property type="evidence" value="ECO:0007669"/>
    <property type="project" value="UniProtKB-KW"/>
</dbReference>
<evidence type="ECO:0000256" key="6">
    <source>
        <dbReference type="ARBA" id="ARBA00022737"/>
    </source>
</evidence>
<evidence type="ECO:0000313" key="15">
    <source>
        <dbReference type="EMBL" id="KAK9920919.1"/>
    </source>
</evidence>
<evidence type="ECO:0000259" key="14">
    <source>
        <dbReference type="PROSITE" id="PS51847"/>
    </source>
</evidence>
<dbReference type="InterPro" id="IPR035892">
    <property type="entry name" value="C2_domain_sf"/>
</dbReference>
<dbReference type="PRINTS" id="PR00360">
    <property type="entry name" value="C2DOMAIN"/>
</dbReference>
<name>A0AAW1W850_RUBAR</name>
<accession>A0AAW1W850</accession>
<evidence type="ECO:0000256" key="2">
    <source>
        <dbReference type="ARBA" id="ARBA00006996"/>
    </source>
</evidence>
<keyword evidence="3" id="KW-0813">Transport</keyword>
<keyword evidence="16" id="KW-1185">Reference proteome</keyword>
<feature type="domain" description="C2" evidence="13">
    <location>
        <begin position="261"/>
        <end position="380"/>
    </location>
</feature>
<dbReference type="GO" id="GO:0016020">
    <property type="term" value="C:membrane"/>
    <property type="evidence" value="ECO:0007669"/>
    <property type="project" value="UniProtKB-SubCell"/>
</dbReference>
<dbReference type="GO" id="GO:0008289">
    <property type="term" value="F:lipid binding"/>
    <property type="evidence" value="ECO:0007669"/>
    <property type="project" value="UniProtKB-KW"/>
</dbReference>
<evidence type="ECO:0000256" key="8">
    <source>
        <dbReference type="ARBA" id="ARBA00022989"/>
    </source>
</evidence>
<dbReference type="PANTHER" id="PTHR10774:SF217">
    <property type="entry name" value="OS06G0685300 PROTEIN"/>
    <property type="match status" value="1"/>
</dbReference>
<keyword evidence="8 12" id="KW-1133">Transmembrane helix</keyword>
<comment type="caution">
    <text evidence="15">The sequence shown here is derived from an EMBL/GenBank/DDBJ whole genome shotgun (WGS) entry which is preliminary data.</text>
</comment>
<feature type="domain" description="SMP-LTD" evidence="14">
    <location>
        <begin position="83"/>
        <end position="265"/>
    </location>
</feature>
<dbReference type="SUPFAM" id="SSF49562">
    <property type="entry name" value="C2 domain (Calcium/lipid-binding domain, CaLB)"/>
    <property type="match status" value="2"/>
</dbReference>
<dbReference type="Proteomes" id="UP001457282">
    <property type="component" value="Unassembled WGS sequence"/>
</dbReference>
<dbReference type="PROSITE" id="PS51847">
    <property type="entry name" value="SMP"/>
    <property type="match status" value="1"/>
</dbReference>
<evidence type="ECO:0000256" key="3">
    <source>
        <dbReference type="ARBA" id="ARBA00022448"/>
    </source>
</evidence>
<evidence type="ECO:0000256" key="4">
    <source>
        <dbReference type="ARBA" id="ARBA00022692"/>
    </source>
</evidence>
<dbReference type="FunFam" id="2.60.40.150:FF:000102">
    <property type="entry name" value="Synaptotagmin-2 isoform A"/>
    <property type="match status" value="1"/>
</dbReference>
<keyword evidence="11 12" id="KW-0472">Membrane</keyword>
<keyword evidence="6" id="KW-0677">Repeat</keyword>
<dbReference type="SMART" id="SM00239">
    <property type="entry name" value="C2"/>
    <property type="match status" value="2"/>
</dbReference>
<evidence type="ECO:0000256" key="12">
    <source>
        <dbReference type="SAM" id="Phobius"/>
    </source>
</evidence>
<dbReference type="PANTHER" id="PTHR10774">
    <property type="entry name" value="EXTENDED SYNAPTOTAGMIN-RELATED"/>
    <property type="match status" value="1"/>
</dbReference>
<evidence type="ECO:0000256" key="10">
    <source>
        <dbReference type="ARBA" id="ARBA00023121"/>
    </source>
</evidence>
<feature type="transmembrane region" description="Helical" evidence="12">
    <location>
        <begin position="7"/>
        <end position="30"/>
    </location>
</feature>
<keyword evidence="10" id="KW-0446">Lipid-binding</keyword>
<feature type="domain" description="C2" evidence="13">
    <location>
        <begin position="441"/>
        <end position="564"/>
    </location>
</feature>
<evidence type="ECO:0000259" key="13">
    <source>
        <dbReference type="PROSITE" id="PS50004"/>
    </source>
</evidence>
<comment type="subcellular location">
    <subcellularLocation>
        <location evidence="1">Membrane</location>
        <topology evidence="1">Single-pass membrane protein</topology>
    </subcellularLocation>
</comment>
<keyword evidence="4 12" id="KW-0812">Transmembrane</keyword>
<evidence type="ECO:0008006" key="17">
    <source>
        <dbReference type="Google" id="ProtNLM"/>
    </source>
</evidence>